<dbReference type="STRING" id="168935.AUP42_11875"/>
<sequence>MDTSMPEFTVLDVVAICWAFVWWIGYTIFADASPRRRNSISAHMARNRHRWMEQMLQRDIRMVDTSIAGNLITGISFFSSTTILVLIGLVALLGYTQKAIETVATLPFAAVTTAGVWECKVVLLVVIFIYAFFKFTWAFRLSNYCSILIGAAPDPSDPDAARAAARAARMSMMSAHNFNRGIRAYFFALSALAWFYHPVAFIVCAAWVTLVLYNREFRSHALEILTGHH</sequence>
<evidence type="ECO:0000313" key="2">
    <source>
        <dbReference type="EMBL" id="HBU97935.1"/>
    </source>
</evidence>
<keyword evidence="1" id="KW-1133">Transmembrane helix</keyword>
<dbReference type="AlphaFoldDB" id="A0A358HRX5"/>
<dbReference type="Pfam" id="PF04654">
    <property type="entry name" value="DUF599"/>
    <property type="match status" value="1"/>
</dbReference>
<dbReference type="Proteomes" id="UP000264753">
    <property type="component" value="Unassembled WGS sequence"/>
</dbReference>
<dbReference type="PANTHER" id="PTHR31881:SF6">
    <property type="entry name" value="OS09G0494600 PROTEIN"/>
    <property type="match status" value="1"/>
</dbReference>
<feature type="transmembrane region" description="Helical" evidence="1">
    <location>
        <begin position="6"/>
        <end position="29"/>
    </location>
</feature>
<name>A0A358HRX5_9PROT</name>
<dbReference type="EMBL" id="DPOP01000114">
    <property type="protein sequence ID" value="HCW68348.1"/>
    <property type="molecule type" value="Genomic_DNA"/>
</dbReference>
<organism evidence="2 5">
    <name type="scientific">Thalassospira lucentensis</name>
    <dbReference type="NCBI Taxonomy" id="168935"/>
    <lineage>
        <taxon>Bacteria</taxon>
        <taxon>Pseudomonadati</taxon>
        <taxon>Pseudomonadota</taxon>
        <taxon>Alphaproteobacteria</taxon>
        <taxon>Rhodospirillales</taxon>
        <taxon>Thalassospiraceae</taxon>
        <taxon>Thalassospira</taxon>
    </lineage>
</organism>
<gene>
    <name evidence="2" type="ORF">DEF21_08530</name>
    <name evidence="3" type="ORF">DHR80_14350</name>
</gene>
<comment type="caution">
    <text evidence="2">The sequence shown here is derived from an EMBL/GenBank/DDBJ whole genome shotgun (WGS) entry which is preliminary data.</text>
</comment>
<evidence type="ECO:0000313" key="4">
    <source>
        <dbReference type="Proteomes" id="UP000264179"/>
    </source>
</evidence>
<protein>
    <submittedName>
        <fullName evidence="2">DUF599 domain-containing protein</fullName>
    </submittedName>
</protein>
<evidence type="ECO:0000256" key="1">
    <source>
        <dbReference type="SAM" id="Phobius"/>
    </source>
</evidence>
<dbReference type="EMBL" id="DOOG01000070">
    <property type="protein sequence ID" value="HBU97935.1"/>
    <property type="molecule type" value="Genomic_DNA"/>
</dbReference>
<feature type="transmembrane region" description="Helical" evidence="1">
    <location>
        <begin position="71"/>
        <end position="96"/>
    </location>
</feature>
<feature type="transmembrane region" description="Helical" evidence="1">
    <location>
        <begin position="108"/>
        <end position="133"/>
    </location>
</feature>
<keyword evidence="1" id="KW-0472">Membrane</keyword>
<dbReference type="InterPro" id="IPR006747">
    <property type="entry name" value="DUF599"/>
</dbReference>
<keyword evidence="1" id="KW-0812">Transmembrane</keyword>
<evidence type="ECO:0000313" key="3">
    <source>
        <dbReference type="EMBL" id="HCW68348.1"/>
    </source>
</evidence>
<dbReference type="PANTHER" id="PTHR31881">
    <property type="match status" value="1"/>
</dbReference>
<proteinExistence type="predicted"/>
<feature type="transmembrane region" description="Helical" evidence="1">
    <location>
        <begin position="184"/>
        <end position="213"/>
    </location>
</feature>
<reference evidence="4 5" key="1">
    <citation type="journal article" date="2018" name="Nat. Biotechnol.">
        <title>A standardized bacterial taxonomy based on genome phylogeny substantially revises the tree of life.</title>
        <authorList>
            <person name="Parks D.H."/>
            <person name="Chuvochina M."/>
            <person name="Waite D.W."/>
            <person name="Rinke C."/>
            <person name="Skarshewski A."/>
            <person name="Chaumeil P.A."/>
            <person name="Hugenholtz P."/>
        </authorList>
    </citation>
    <scope>NUCLEOTIDE SEQUENCE [LARGE SCALE GENOMIC DNA]</scope>
    <source>
        <strain evidence="2">UBA8707</strain>
        <strain evidence="3">UBA9881</strain>
    </source>
</reference>
<accession>A0A358HRX5</accession>
<evidence type="ECO:0000313" key="5">
    <source>
        <dbReference type="Proteomes" id="UP000264753"/>
    </source>
</evidence>
<dbReference type="Proteomes" id="UP000264179">
    <property type="component" value="Unassembled WGS sequence"/>
</dbReference>